<dbReference type="Pfam" id="PF00651">
    <property type="entry name" value="BTB"/>
    <property type="match status" value="1"/>
</dbReference>
<reference evidence="3" key="1">
    <citation type="submission" date="2016-11" db="UniProtKB">
        <authorList>
            <consortium name="WormBaseParasite"/>
        </authorList>
    </citation>
    <scope>IDENTIFICATION</scope>
</reference>
<feature type="domain" description="BTB" evidence="1">
    <location>
        <begin position="5"/>
        <end position="67"/>
    </location>
</feature>
<dbReference type="CDD" id="cd18186">
    <property type="entry name" value="BTB_POZ_ZBTB_KLHL-like"/>
    <property type="match status" value="1"/>
</dbReference>
<proteinExistence type="predicted"/>
<dbReference type="Gene3D" id="3.30.710.10">
    <property type="entry name" value="Potassium Channel Kv1.1, Chain A"/>
    <property type="match status" value="1"/>
</dbReference>
<evidence type="ECO:0000313" key="2">
    <source>
        <dbReference type="Proteomes" id="UP000095284"/>
    </source>
</evidence>
<dbReference type="InterPro" id="IPR011333">
    <property type="entry name" value="SKP1/BTB/POZ_sf"/>
</dbReference>
<name>A0A1I7SJG6_BURXY</name>
<dbReference type="InterPro" id="IPR000210">
    <property type="entry name" value="BTB/POZ_dom"/>
</dbReference>
<dbReference type="WBParaSite" id="BXY_1319000.1">
    <property type="protein sequence ID" value="BXY_1319000.1"/>
    <property type="gene ID" value="BXY_1319000"/>
</dbReference>
<accession>A0A1I7SJG6</accession>
<protein>
    <submittedName>
        <fullName evidence="3">BTB domain-containing protein</fullName>
    </submittedName>
</protein>
<organism evidence="2 3">
    <name type="scientific">Bursaphelenchus xylophilus</name>
    <name type="common">Pinewood nematode worm</name>
    <name type="synonym">Aphelenchoides xylophilus</name>
    <dbReference type="NCBI Taxonomy" id="6326"/>
    <lineage>
        <taxon>Eukaryota</taxon>
        <taxon>Metazoa</taxon>
        <taxon>Ecdysozoa</taxon>
        <taxon>Nematoda</taxon>
        <taxon>Chromadorea</taxon>
        <taxon>Rhabditida</taxon>
        <taxon>Tylenchina</taxon>
        <taxon>Tylenchomorpha</taxon>
        <taxon>Aphelenchoidea</taxon>
        <taxon>Aphelenchoididae</taxon>
        <taxon>Bursaphelenchus</taxon>
    </lineage>
</organism>
<evidence type="ECO:0000313" key="3">
    <source>
        <dbReference type="WBParaSite" id="BXY_1319000.1"/>
    </source>
</evidence>
<dbReference type="Proteomes" id="UP000095284">
    <property type="component" value="Unplaced"/>
</dbReference>
<sequence length="105" mass="12122">MLLSGLKEDQEGVWNLCDEDPDAVEAMLKHIYMNTKIDSFKLASSVIPLAHRYDLQDLKNECELVLLEKVTLESAEQAFYLAKKFDLNLLLIKSCQIIYFETHLD</sequence>
<dbReference type="AlphaFoldDB" id="A0A1I7SJG6"/>
<evidence type="ECO:0000259" key="1">
    <source>
        <dbReference type="Pfam" id="PF00651"/>
    </source>
</evidence>
<dbReference type="SUPFAM" id="SSF54695">
    <property type="entry name" value="POZ domain"/>
    <property type="match status" value="1"/>
</dbReference>